<dbReference type="Gene3D" id="1.10.10.10">
    <property type="entry name" value="Winged helix-like DNA-binding domain superfamily/Winged helix DNA-binding domain"/>
    <property type="match status" value="1"/>
</dbReference>
<keyword evidence="2" id="KW-0238">DNA-binding</keyword>
<evidence type="ECO:0000256" key="2">
    <source>
        <dbReference type="ARBA" id="ARBA00023125"/>
    </source>
</evidence>
<organism evidence="5 6">
    <name type="scientific">Noviherbaspirillum pedocola</name>
    <dbReference type="NCBI Taxonomy" id="2801341"/>
    <lineage>
        <taxon>Bacteria</taxon>
        <taxon>Pseudomonadati</taxon>
        <taxon>Pseudomonadota</taxon>
        <taxon>Betaproteobacteria</taxon>
        <taxon>Burkholderiales</taxon>
        <taxon>Oxalobacteraceae</taxon>
        <taxon>Noviherbaspirillum</taxon>
    </lineage>
</organism>
<dbReference type="GO" id="GO:0003677">
    <property type="term" value="F:DNA binding"/>
    <property type="evidence" value="ECO:0007669"/>
    <property type="project" value="UniProtKB-KW"/>
</dbReference>
<accession>A0A934WAM7</accession>
<dbReference type="SUPFAM" id="SSF46785">
    <property type="entry name" value="Winged helix' DNA-binding domain"/>
    <property type="match status" value="1"/>
</dbReference>
<evidence type="ECO:0000313" key="6">
    <source>
        <dbReference type="Proteomes" id="UP000622890"/>
    </source>
</evidence>
<dbReference type="SMART" id="SM00347">
    <property type="entry name" value="HTH_MARR"/>
    <property type="match status" value="1"/>
</dbReference>
<dbReference type="InterPro" id="IPR052067">
    <property type="entry name" value="Metal_resp_HTH_trans_reg"/>
</dbReference>
<evidence type="ECO:0000256" key="1">
    <source>
        <dbReference type="ARBA" id="ARBA00023015"/>
    </source>
</evidence>
<evidence type="ECO:0000259" key="4">
    <source>
        <dbReference type="SMART" id="SM00347"/>
    </source>
</evidence>
<dbReference type="Proteomes" id="UP000622890">
    <property type="component" value="Unassembled WGS sequence"/>
</dbReference>
<reference evidence="5" key="1">
    <citation type="submission" date="2021-01" db="EMBL/GenBank/DDBJ databases">
        <title>Genome sequence of strain Noviherbaspirillum sp. DKR-6.</title>
        <authorList>
            <person name="Chaudhary D.K."/>
        </authorList>
    </citation>
    <scope>NUCLEOTIDE SEQUENCE</scope>
    <source>
        <strain evidence="5">DKR-6</strain>
    </source>
</reference>
<keyword evidence="3" id="KW-0804">Transcription</keyword>
<dbReference type="PANTHER" id="PTHR35790:SF4">
    <property type="entry name" value="HTH-TYPE TRANSCRIPTIONAL REGULATOR PCHR"/>
    <property type="match status" value="1"/>
</dbReference>
<name>A0A934WAM7_9BURK</name>
<dbReference type="RefSeq" id="WP_200598753.1">
    <property type="nucleotide sequence ID" value="NZ_JAEPBG010000063.1"/>
</dbReference>
<sequence length="154" mass="17362">MKLDLDNYVPGLLLWVSNKVAGSASQLYSARFGIGVTDWRVLAYFVVYPWSTASRACELMGLDKGAVSRSVNFLNESGWLQSRPSGLRKVEYATTSEGKRLHARIYKYAIERQEALLTGFSDIERKTLIEYLHRLLDNLDAVAKVGQESTIKKI</sequence>
<dbReference type="InterPro" id="IPR036390">
    <property type="entry name" value="WH_DNA-bd_sf"/>
</dbReference>
<keyword evidence="6" id="KW-1185">Reference proteome</keyword>
<keyword evidence="1" id="KW-0805">Transcription regulation</keyword>
<feature type="domain" description="HTH marR-type" evidence="4">
    <location>
        <begin position="27"/>
        <end position="125"/>
    </location>
</feature>
<proteinExistence type="predicted"/>
<dbReference type="InterPro" id="IPR000835">
    <property type="entry name" value="HTH_MarR-typ"/>
</dbReference>
<dbReference type="AlphaFoldDB" id="A0A934WAM7"/>
<evidence type="ECO:0000313" key="5">
    <source>
        <dbReference type="EMBL" id="MBK4739389.1"/>
    </source>
</evidence>
<dbReference type="PANTHER" id="PTHR35790">
    <property type="entry name" value="HTH-TYPE TRANSCRIPTIONAL REGULATOR PCHR"/>
    <property type="match status" value="1"/>
</dbReference>
<dbReference type="EMBL" id="JAEPBG010000063">
    <property type="protein sequence ID" value="MBK4739389.1"/>
    <property type="molecule type" value="Genomic_DNA"/>
</dbReference>
<comment type="caution">
    <text evidence="5">The sequence shown here is derived from an EMBL/GenBank/DDBJ whole genome shotgun (WGS) entry which is preliminary data.</text>
</comment>
<dbReference type="InterPro" id="IPR036388">
    <property type="entry name" value="WH-like_DNA-bd_sf"/>
</dbReference>
<dbReference type="GO" id="GO:0003700">
    <property type="term" value="F:DNA-binding transcription factor activity"/>
    <property type="evidence" value="ECO:0007669"/>
    <property type="project" value="InterPro"/>
</dbReference>
<protein>
    <submittedName>
        <fullName evidence="5">Winged helix-turn-helix transcriptional regulator</fullName>
    </submittedName>
</protein>
<evidence type="ECO:0000256" key="3">
    <source>
        <dbReference type="ARBA" id="ARBA00023163"/>
    </source>
</evidence>
<gene>
    <name evidence="5" type="ORF">JJB74_32860</name>
</gene>